<dbReference type="AlphaFoldDB" id="A0A2K8SME9"/>
<gene>
    <name evidence="5" type="ORF">COO91_02553</name>
</gene>
<dbReference type="GO" id="GO:0005829">
    <property type="term" value="C:cytosol"/>
    <property type="evidence" value="ECO:0007669"/>
    <property type="project" value="TreeGrafter"/>
</dbReference>
<keyword evidence="5" id="KW-0378">Hydrolase</keyword>
<accession>A0A2K8SME9</accession>
<dbReference type="SUPFAM" id="SSF46785">
    <property type="entry name" value="Winged helix' DNA-binding domain"/>
    <property type="match status" value="1"/>
</dbReference>
<dbReference type="Pfam" id="PF00772">
    <property type="entry name" value="DnaB"/>
    <property type="match status" value="1"/>
</dbReference>
<feature type="region of interest" description="Disordered" evidence="3">
    <location>
        <begin position="543"/>
        <end position="573"/>
    </location>
</feature>
<feature type="compositionally biased region" description="Low complexity" evidence="3">
    <location>
        <begin position="678"/>
        <end position="691"/>
    </location>
</feature>
<dbReference type="GO" id="GO:0005524">
    <property type="term" value="F:ATP binding"/>
    <property type="evidence" value="ECO:0007669"/>
    <property type="project" value="InterPro"/>
</dbReference>
<dbReference type="RefSeq" id="WP_157816447.1">
    <property type="nucleotide sequence ID" value="NZ_CAWNNC010000001.1"/>
</dbReference>
<keyword evidence="5" id="KW-0067">ATP-binding</keyword>
<evidence type="ECO:0000313" key="6">
    <source>
        <dbReference type="Proteomes" id="UP000232003"/>
    </source>
</evidence>
<evidence type="ECO:0000256" key="3">
    <source>
        <dbReference type="SAM" id="MobiDB-lite"/>
    </source>
</evidence>
<dbReference type="GO" id="GO:0006260">
    <property type="term" value="P:DNA replication"/>
    <property type="evidence" value="ECO:0007669"/>
    <property type="project" value="UniProtKB-KW"/>
</dbReference>
<keyword evidence="5" id="KW-0347">Helicase</keyword>
<dbReference type="GO" id="GO:0003678">
    <property type="term" value="F:DNA helicase activity"/>
    <property type="evidence" value="ECO:0007669"/>
    <property type="project" value="InterPro"/>
</dbReference>
<sequence length="798" mass="89217">MTQGIYSFPQERIDFRDNSDKLPPCNIQAEEAILGGILLDPEAIYRIKDRLKPEHFYISAHRDIYQACLRLSNKSKETDLLSVTSWLNDHGILARIGGRNKLASLVTPTSVNIDHFAALVIEKAILRDVIRTGNEISALGYSTEVGLPEIISSLTEKLKSIIDTPSFQTKEENLRAQHTRLLNDLYSIYTTCVDPSFRFFRLHHLANESKVSINFLERFYLKSLTDQCSKLLNYEELKELAGSTVREWLLNGLVPKSTTILLASDGGVGKTKLAYGIGKILIQGSKFGPFQSTGEKRRILYYQGDESEGDMLQALETLGYSESDISKYVRVRFGWSAENMPTLIQDLKEFQPELVFIDSLSTANRFSIYRESEMEYARPILEMTGLANQYKTTFVIVHHTNKEGGVRGTTAIRNAVSEVWTLSKDNSQTATAYDRILEIDKSRSRSSGKKYRLMFNSEDLSFTFLGEEGDELGGPGQSAKDSTLELLASHRNIKFTSEEIAHRLGISKAYARRYLGELSADGLISVERHPAVKGEKAKPNNYFLAYEGSPKDHTSDQTPSNTGSIDSKESQLHSKLGIKKRGSDPDQYEDQTQYLGTVSNTASSDPQGAENLEKMPSTEILEDKGGVEDHLKLKGLSDNNNGSDPRTDPPPILCENIHNGQIAIESLPDKDSGSFTQSDPGGDPSGDPLPLLQEKASYWSASFKREVKIFQIFDEFSEASCQVSGRGRFSLTFTDLQCCEQSPRSDLSVGDKVVILVGKHKETFATITDIRVDGIWLKCDDRKKRLARPYFPHQLVKA</sequence>
<evidence type="ECO:0000256" key="1">
    <source>
        <dbReference type="ARBA" id="ARBA00022705"/>
    </source>
</evidence>
<dbReference type="InterPro" id="IPR036388">
    <property type="entry name" value="WH-like_DNA-bd_sf"/>
</dbReference>
<keyword evidence="1" id="KW-0235">DNA replication</keyword>
<dbReference type="InterPro" id="IPR027417">
    <property type="entry name" value="P-loop_NTPase"/>
</dbReference>
<proteinExistence type="predicted"/>
<keyword evidence="2" id="KW-0238">DNA-binding</keyword>
<name>A0A2K8SME9_9NOSO</name>
<evidence type="ECO:0000256" key="2">
    <source>
        <dbReference type="ARBA" id="ARBA00023125"/>
    </source>
</evidence>
<dbReference type="Gene3D" id="1.10.860.10">
    <property type="entry name" value="DNAb Helicase, Chain A"/>
    <property type="match status" value="1"/>
</dbReference>
<dbReference type="Proteomes" id="UP000232003">
    <property type="component" value="Chromosome"/>
</dbReference>
<dbReference type="PANTHER" id="PTHR30153">
    <property type="entry name" value="REPLICATIVE DNA HELICASE DNAB"/>
    <property type="match status" value="1"/>
</dbReference>
<dbReference type="SUPFAM" id="SSF52540">
    <property type="entry name" value="P-loop containing nucleoside triphosphate hydrolases"/>
    <property type="match status" value="1"/>
</dbReference>
<protein>
    <submittedName>
        <fullName evidence="5">Replicative DNA helicase</fullName>
    </submittedName>
</protein>
<feature type="domain" description="DNA helicase DnaB-like N-terminal" evidence="4">
    <location>
        <begin position="23"/>
        <end position="121"/>
    </location>
</feature>
<dbReference type="PANTHER" id="PTHR30153:SF2">
    <property type="entry name" value="REPLICATIVE DNA HELICASE"/>
    <property type="match status" value="1"/>
</dbReference>
<dbReference type="GO" id="GO:0003677">
    <property type="term" value="F:DNA binding"/>
    <property type="evidence" value="ECO:0007669"/>
    <property type="project" value="UniProtKB-KW"/>
</dbReference>
<dbReference type="Gene3D" id="1.10.10.10">
    <property type="entry name" value="Winged helix-like DNA-binding domain superfamily/Winged helix DNA-binding domain"/>
    <property type="match status" value="1"/>
</dbReference>
<dbReference type="InterPro" id="IPR007693">
    <property type="entry name" value="DNA_helicase_DnaB-like_N"/>
</dbReference>
<dbReference type="InterPro" id="IPR036185">
    <property type="entry name" value="DNA_heli_DnaB-like_N_sf"/>
</dbReference>
<dbReference type="Pfam" id="PF13481">
    <property type="entry name" value="AAA_25"/>
    <property type="match status" value="1"/>
</dbReference>
<keyword evidence="5" id="KW-0547">Nucleotide-binding</keyword>
<feature type="region of interest" description="Disordered" evidence="3">
    <location>
        <begin position="631"/>
        <end position="691"/>
    </location>
</feature>
<dbReference type="SUPFAM" id="SSF48024">
    <property type="entry name" value="N-terminal domain of DnaB helicase"/>
    <property type="match status" value="1"/>
</dbReference>
<dbReference type="KEGG" id="nfl:COO91_02553"/>
<organism evidence="5 6">
    <name type="scientific">Nostoc flagelliforme CCNUN1</name>
    <dbReference type="NCBI Taxonomy" id="2038116"/>
    <lineage>
        <taxon>Bacteria</taxon>
        <taxon>Bacillati</taxon>
        <taxon>Cyanobacteriota</taxon>
        <taxon>Cyanophyceae</taxon>
        <taxon>Nostocales</taxon>
        <taxon>Nostocaceae</taxon>
        <taxon>Nostoc</taxon>
    </lineage>
</organism>
<feature type="compositionally biased region" description="Polar residues" evidence="3">
    <location>
        <begin position="556"/>
        <end position="565"/>
    </location>
</feature>
<reference evidence="5 6" key="1">
    <citation type="submission" date="2017-11" db="EMBL/GenBank/DDBJ databases">
        <title>Complete genome of a free-living desiccation-tolerant cyanobacterium and its photosynthetic adaptation to extreme terrestrial habitat.</title>
        <authorList>
            <person name="Shang J."/>
        </authorList>
    </citation>
    <scope>NUCLEOTIDE SEQUENCE [LARGE SCALE GENOMIC DNA]</scope>
    <source>
        <strain evidence="5 6">CCNUN1</strain>
    </source>
</reference>
<dbReference type="InterPro" id="IPR016136">
    <property type="entry name" value="DNA_helicase_N/primase_C"/>
</dbReference>
<dbReference type="EMBL" id="CP024785">
    <property type="protein sequence ID" value="AUB36632.1"/>
    <property type="molecule type" value="Genomic_DNA"/>
</dbReference>
<dbReference type="OrthoDB" id="503305at2"/>
<dbReference type="InterPro" id="IPR036390">
    <property type="entry name" value="WH_DNA-bd_sf"/>
</dbReference>
<dbReference type="Gene3D" id="3.40.50.300">
    <property type="entry name" value="P-loop containing nucleotide triphosphate hydrolases"/>
    <property type="match status" value="1"/>
</dbReference>
<evidence type="ECO:0000313" key="5">
    <source>
        <dbReference type="EMBL" id="AUB36632.1"/>
    </source>
</evidence>
<keyword evidence="6" id="KW-1185">Reference proteome</keyword>
<evidence type="ECO:0000259" key="4">
    <source>
        <dbReference type="Pfam" id="PF00772"/>
    </source>
</evidence>